<reference evidence="2" key="1">
    <citation type="submission" date="2016-10" db="EMBL/GenBank/DDBJ databases">
        <authorList>
            <person name="Varghese N."/>
            <person name="Submissions S."/>
        </authorList>
    </citation>
    <scope>NUCLEOTIDE SEQUENCE [LARGE SCALE GENOMIC DNA]</scope>
    <source>
        <strain evidence="2">SP</strain>
    </source>
</reference>
<dbReference type="Proteomes" id="UP000198935">
    <property type="component" value="Unassembled WGS sequence"/>
</dbReference>
<evidence type="ECO:0000313" key="2">
    <source>
        <dbReference type="Proteomes" id="UP000198935"/>
    </source>
</evidence>
<gene>
    <name evidence="1" type="ORF">SAMN05421736_11682</name>
</gene>
<evidence type="ECO:0000313" key="1">
    <source>
        <dbReference type="EMBL" id="SDZ54105.1"/>
    </source>
</evidence>
<dbReference type="EMBL" id="FNPI01000016">
    <property type="protein sequence ID" value="SDZ54105.1"/>
    <property type="molecule type" value="Genomic_DNA"/>
</dbReference>
<proteinExistence type="predicted"/>
<accession>A0A1H3TWN2</accession>
<name>A0A1H3TWN2_9BACI</name>
<protein>
    <submittedName>
        <fullName evidence="1">Putative sporulation protein YtxC</fullName>
    </submittedName>
</protein>
<sequence length="301" mass="36130">MHARNSQLDLHDWEGLPLLTIQFKDFAFGHTFYEQFQHSTATYGGEQNTIEIEKAEEYTNVIIYLSEIRGEEGDKRKQIASLLTNVTIKHMFPIWLTEWLRNDFHYKDPYEIDAIIEHARDIFFNMKRNIPLSISFFEWQKGMFRHYEQFIRDAVNFSIDSFLRFRLREIREELMEVVEKAIDEYKYEHDYQIMVQTCREFLQKNNPRIHTVHLYLDYEFKFVDEKGRQVSQQDIRRWLVHDLCFEAPLPITERVVGPLVSIAPKKLIIHTRQHHDGLIQTLLSVFEERVELVEESTAGKQ</sequence>
<organism evidence="1 2">
    <name type="scientific">Evansella caseinilytica</name>
    <dbReference type="NCBI Taxonomy" id="1503961"/>
    <lineage>
        <taxon>Bacteria</taxon>
        <taxon>Bacillati</taxon>
        <taxon>Bacillota</taxon>
        <taxon>Bacilli</taxon>
        <taxon>Bacillales</taxon>
        <taxon>Bacillaceae</taxon>
        <taxon>Evansella</taxon>
    </lineage>
</organism>
<dbReference type="AlphaFoldDB" id="A0A1H3TWN2"/>
<dbReference type="InterPro" id="IPR014199">
    <property type="entry name" value="Spore_YtxC"/>
</dbReference>
<dbReference type="Pfam" id="PF08812">
    <property type="entry name" value="YtxC"/>
    <property type="match status" value="1"/>
</dbReference>
<keyword evidence="2" id="KW-1185">Reference proteome</keyword>
<dbReference type="STRING" id="1503961.SAMN05421736_11682"/>